<evidence type="ECO:0000256" key="5">
    <source>
        <dbReference type="ARBA" id="ARBA00023242"/>
    </source>
</evidence>
<keyword evidence="10" id="KW-1185">Reference proteome</keyword>
<dbReference type="InterPro" id="IPR047519">
    <property type="entry name" value="FH_FOXQ2-like"/>
</dbReference>
<feature type="compositionally biased region" description="Polar residues" evidence="7">
    <location>
        <begin position="1168"/>
        <end position="1178"/>
    </location>
</feature>
<feature type="compositionally biased region" description="Low complexity" evidence="7">
    <location>
        <begin position="107"/>
        <end position="140"/>
    </location>
</feature>
<evidence type="ECO:0000256" key="1">
    <source>
        <dbReference type="ARBA" id="ARBA00004123"/>
    </source>
</evidence>
<dbReference type="Pfam" id="PF00250">
    <property type="entry name" value="Forkhead"/>
    <property type="match status" value="1"/>
</dbReference>
<dbReference type="GO" id="GO:0005634">
    <property type="term" value="C:nucleus"/>
    <property type="evidence" value="ECO:0007669"/>
    <property type="project" value="UniProtKB-SubCell"/>
</dbReference>
<organism evidence="9 10">
    <name type="scientific">Rhodotorula paludigena</name>
    <dbReference type="NCBI Taxonomy" id="86838"/>
    <lineage>
        <taxon>Eukaryota</taxon>
        <taxon>Fungi</taxon>
        <taxon>Dikarya</taxon>
        <taxon>Basidiomycota</taxon>
        <taxon>Pucciniomycotina</taxon>
        <taxon>Microbotryomycetes</taxon>
        <taxon>Sporidiobolales</taxon>
        <taxon>Sporidiobolaceae</taxon>
        <taxon>Rhodotorula</taxon>
    </lineage>
</organism>
<feature type="region of interest" description="Disordered" evidence="7">
    <location>
        <begin position="749"/>
        <end position="872"/>
    </location>
</feature>
<evidence type="ECO:0000256" key="4">
    <source>
        <dbReference type="ARBA" id="ARBA00023163"/>
    </source>
</evidence>
<gene>
    <name evidence="9" type="ORF">Rhopal_005156-T1</name>
</gene>
<feature type="region of interest" description="Disordered" evidence="7">
    <location>
        <begin position="1156"/>
        <end position="1182"/>
    </location>
</feature>
<feature type="compositionally biased region" description="Polar residues" evidence="7">
    <location>
        <begin position="812"/>
        <end position="825"/>
    </location>
</feature>
<feature type="region of interest" description="Disordered" evidence="7">
    <location>
        <begin position="203"/>
        <end position="350"/>
    </location>
</feature>
<dbReference type="InterPro" id="IPR001766">
    <property type="entry name" value="Fork_head_dom"/>
</dbReference>
<feature type="compositionally biased region" description="Pro residues" evidence="7">
    <location>
        <begin position="836"/>
        <end position="849"/>
    </location>
</feature>
<dbReference type="GO" id="GO:0000981">
    <property type="term" value="F:DNA-binding transcription factor activity, RNA polymerase II-specific"/>
    <property type="evidence" value="ECO:0007669"/>
    <property type="project" value="TreeGrafter"/>
</dbReference>
<feature type="region of interest" description="Disordered" evidence="7">
    <location>
        <begin position="973"/>
        <end position="995"/>
    </location>
</feature>
<keyword evidence="3 6" id="KW-0238">DNA-binding</keyword>
<feature type="compositionally biased region" description="Polar residues" evidence="7">
    <location>
        <begin position="1"/>
        <end position="18"/>
    </location>
</feature>
<dbReference type="Proteomes" id="UP001342314">
    <property type="component" value="Unassembled WGS sequence"/>
</dbReference>
<reference evidence="9 10" key="1">
    <citation type="submission" date="2021-12" db="EMBL/GenBank/DDBJ databases">
        <title>High titer production of polyol ester of fatty acids by Rhodotorula paludigena BS15 towards product separation-free biomass refinery.</title>
        <authorList>
            <person name="Mano J."/>
            <person name="Ono H."/>
            <person name="Tanaka T."/>
            <person name="Naito K."/>
            <person name="Sushida H."/>
            <person name="Ike M."/>
            <person name="Tokuyasu K."/>
            <person name="Kitaoka M."/>
        </authorList>
    </citation>
    <scope>NUCLEOTIDE SEQUENCE [LARGE SCALE GENOMIC DNA]</scope>
    <source>
        <strain evidence="9 10">BS15</strain>
    </source>
</reference>
<evidence type="ECO:0000313" key="9">
    <source>
        <dbReference type="EMBL" id="GJN92126.1"/>
    </source>
</evidence>
<dbReference type="InterPro" id="IPR030456">
    <property type="entry name" value="TF_fork_head_CS_2"/>
</dbReference>
<feature type="compositionally biased region" description="Pro residues" evidence="7">
    <location>
        <begin position="984"/>
        <end position="994"/>
    </location>
</feature>
<feature type="compositionally biased region" description="Basic residues" evidence="7">
    <location>
        <begin position="55"/>
        <end position="68"/>
    </location>
</feature>
<dbReference type="FunFam" id="1.10.10.10:FF:000135">
    <property type="entry name" value="forkhead box protein G1"/>
    <property type="match status" value="1"/>
</dbReference>
<keyword evidence="5 6" id="KW-0539">Nucleus</keyword>
<accession>A0AAV5GRJ4</accession>
<evidence type="ECO:0000259" key="8">
    <source>
        <dbReference type="PROSITE" id="PS50039"/>
    </source>
</evidence>
<dbReference type="AlphaFoldDB" id="A0AAV5GRJ4"/>
<feature type="region of interest" description="Disordered" evidence="7">
    <location>
        <begin position="464"/>
        <end position="571"/>
    </location>
</feature>
<dbReference type="PRINTS" id="PR00053">
    <property type="entry name" value="FORKHEAD"/>
</dbReference>
<feature type="compositionally biased region" description="Low complexity" evidence="7">
    <location>
        <begin position="412"/>
        <end position="422"/>
    </location>
</feature>
<dbReference type="PROSITE" id="PS50039">
    <property type="entry name" value="FORK_HEAD_3"/>
    <property type="match status" value="1"/>
</dbReference>
<feature type="compositionally biased region" description="Polar residues" evidence="7">
    <location>
        <begin position="80"/>
        <end position="90"/>
    </location>
</feature>
<proteinExistence type="predicted"/>
<name>A0AAV5GRJ4_9BASI</name>
<feature type="compositionally biased region" description="Polar residues" evidence="7">
    <location>
        <begin position="236"/>
        <end position="249"/>
    </location>
</feature>
<comment type="caution">
    <text evidence="9">The sequence shown here is derived from an EMBL/GenBank/DDBJ whole genome shotgun (WGS) entry which is preliminary data.</text>
</comment>
<feature type="compositionally biased region" description="Low complexity" evidence="7">
    <location>
        <begin position="630"/>
        <end position="640"/>
    </location>
</feature>
<dbReference type="InterPro" id="IPR036388">
    <property type="entry name" value="WH-like_DNA-bd_sf"/>
</dbReference>
<sequence>MSVHQATSPSGPSSSIFAHSTPALSHRIANLDASSSSPPTDVIATPSDRHDAPSRHRNGKHQPRRSVRIRTSSGGGHLDSSPQIGPTESVSFLPESDGTPVHEIPSRTRASRTSSSTPALAHAAPSRSTRATRTAAPARTLSAQASLDAFKQAQALGITPDQFEQAKQQVMRFLRTDGVQDGSAPPPPLSIPGVSPFVYVPGVSSQPRSATSPSLSSAPSPFPPTSHQQHPYPHSISRTPTTSALQSAFDTDAARTRARPQYEVPGRSVKRQKRDSSGPSAAELAMRQWAQEESSSSSDEDESESRSLASMLVNRRPGTATRASAANHISPGLAPSPLASGSGANRSSLAVTDANASPSLAGQRGMMDRFISSQPADAVVAPDAAVPHFDQAMEQAHPVASEQPQTTPTLQPAVVPAPASPARNKPLVSYPQHALMSPAPSKPNTSVLFSPDVARLLRSELDELEANELAGRKGSPLSPRKEVDRSSDIVVDSSPFRGNASPFSSGGASRSRDIFSSSQENTSKRTRWSNFTASLDHARPTSPTPSAGSLSMRAPSFCDSSPAASERGAGAPRHQLYLVNADVQPHPASAPDFIYGGVPSSSPTSSHHSDYVPPRFARSSPGPRAEPVRSDSSSTEASTSRSKRPTARRTESLPTPIGDPNTKPRYSYAALIGQALFSTDDHRMALADIYAWVMARYPYFKKGDAGWQNSIRHNLSLNPCFIKTVRAPDNPGKGCLWAIKPGTEDQFVDGDFIRKGGQSSTRRKGKAAQATVGTAVTRPSPPKLLRTDSAASTSSSAAAPQPALPASHQRRQSTISLASSRSDSPVPSVASRASLPQPPPRPVAAPSPAPSNLSNRSLTPVSAASPAPQPTLQLQPPVEIEFAAAPVRPASAAGLQRPHVEEQAQLAPPVPLARSHSSMGFLEPASVAAAAAAAALAHAEKSSSAMAPIAEDVKPQIPQLAPPVNLARTASTPMLPSHAVPGKLAPPPASPPPARTLSRFHEPLLSTTMSPPTSVYHRLAGPYQPLSYGGAASQNHRALALLASPEASGIMGNRGSPRSGATLLAVSAAGSPTQAGASTTFLPRRRQRTESDKLMLSPTALVHTQSPISSVRGGPRAPMSPVQDKLEPVADPEKKAGVRPTGARLLPAVNALATGDIDDPFRSPPPSSTSGSALQSTKYHLRSPSARLQAALSTPGGTKGRLPLGFSPSLATGASWERSTAAAPGAGDGMTSPGWVDLYGGGVEVELEHFGRRAGTAGARLSWPSPSTGTGSGHLGW</sequence>
<feature type="region of interest" description="Disordered" evidence="7">
    <location>
        <begin position="590"/>
        <end position="663"/>
    </location>
</feature>
<dbReference type="SUPFAM" id="SSF46785">
    <property type="entry name" value="Winged helix' DNA-binding domain"/>
    <property type="match status" value="1"/>
</dbReference>
<evidence type="ECO:0000256" key="2">
    <source>
        <dbReference type="ARBA" id="ARBA00023015"/>
    </source>
</evidence>
<evidence type="ECO:0000256" key="7">
    <source>
        <dbReference type="SAM" id="MobiDB-lite"/>
    </source>
</evidence>
<feature type="region of interest" description="Disordered" evidence="7">
    <location>
        <begin position="1105"/>
        <end position="1138"/>
    </location>
</feature>
<feature type="region of interest" description="Disordered" evidence="7">
    <location>
        <begin position="1257"/>
        <end position="1277"/>
    </location>
</feature>
<evidence type="ECO:0000256" key="3">
    <source>
        <dbReference type="ARBA" id="ARBA00023125"/>
    </source>
</evidence>
<dbReference type="GO" id="GO:0000978">
    <property type="term" value="F:RNA polymerase II cis-regulatory region sequence-specific DNA binding"/>
    <property type="evidence" value="ECO:0007669"/>
    <property type="project" value="TreeGrafter"/>
</dbReference>
<feature type="compositionally biased region" description="Polar residues" evidence="7">
    <location>
        <begin position="501"/>
        <end position="521"/>
    </location>
</feature>
<dbReference type="SMART" id="SM00339">
    <property type="entry name" value="FH"/>
    <property type="match status" value="1"/>
</dbReference>
<evidence type="ECO:0000313" key="10">
    <source>
        <dbReference type="Proteomes" id="UP001342314"/>
    </source>
</evidence>
<dbReference type="InterPro" id="IPR036390">
    <property type="entry name" value="WH_DNA-bd_sf"/>
</dbReference>
<dbReference type="Gene3D" id="1.10.10.10">
    <property type="entry name" value="Winged helix-like DNA-binding domain superfamily/Winged helix DNA-binding domain"/>
    <property type="match status" value="1"/>
</dbReference>
<dbReference type="EMBL" id="BQKY01000010">
    <property type="protein sequence ID" value="GJN92126.1"/>
    <property type="molecule type" value="Genomic_DNA"/>
</dbReference>
<dbReference type="PANTHER" id="PTHR45881">
    <property type="entry name" value="CHECKPOINT SUPPRESSOR 1-LIKE, ISOFORM A-RELATED"/>
    <property type="match status" value="1"/>
</dbReference>
<dbReference type="PROSITE" id="PS00658">
    <property type="entry name" value="FORK_HEAD_2"/>
    <property type="match status" value="1"/>
</dbReference>
<feature type="DNA-binding region" description="Fork-head" evidence="6">
    <location>
        <begin position="663"/>
        <end position="757"/>
    </location>
</feature>
<comment type="subcellular location">
    <subcellularLocation>
        <location evidence="1 6">Nucleus</location>
    </subcellularLocation>
</comment>
<feature type="compositionally biased region" description="Basic and acidic residues" evidence="7">
    <location>
        <begin position="1124"/>
        <end position="1136"/>
    </location>
</feature>
<feature type="region of interest" description="Disordered" evidence="7">
    <location>
        <begin position="1"/>
        <end position="140"/>
    </location>
</feature>
<keyword evidence="4" id="KW-0804">Transcription</keyword>
<dbReference type="PANTHER" id="PTHR45881:SF1">
    <property type="entry name" value="FORK HEAD PROTEIN HOMOLOG 2"/>
    <property type="match status" value="1"/>
</dbReference>
<feature type="compositionally biased region" description="Low complexity" evidence="7">
    <location>
        <begin position="850"/>
        <end position="872"/>
    </location>
</feature>
<dbReference type="CDD" id="cd20035">
    <property type="entry name" value="FH_FOXQ2-like"/>
    <property type="match status" value="1"/>
</dbReference>
<feature type="compositionally biased region" description="Low complexity" evidence="7">
    <location>
        <begin position="789"/>
        <end position="807"/>
    </location>
</feature>
<protein>
    <recommendedName>
        <fullName evidence="8">Fork-head domain-containing protein</fullName>
    </recommendedName>
</protein>
<keyword evidence="2" id="KW-0805">Transcription regulation</keyword>
<feature type="domain" description="Fork-head" evidence="8">
    <location>
        <begin position="663"/>
        <end position="757"/>
    </location>
</feature>
<feature type="compositionally biased region" description="Low complexity" evidence="7">
    <location>
        <begin position="204"/>
        <end position="219"/>
    </location>
</feature>
<feature type="region of interest" description="Disordered" evidence="7">
    <location>
        <begin position="396"/>
        <end position="426"/>
    </location>
</feature>
<evidence type="ECO:0000256" key="6">
    <source>
        <dbReference type="PROSITE-ProRule" id="PRU00089"/>
    </source>
</evidence>